<keyword evidence="16" id="KW-0030">Aminoacyl-tRNA synthetase</keyword>
<dbReference type="GO" id="GO:0004826">
    <property type="term" value="F:phenylalanine-tRNA ligase activity"/>
    <property type="evidence" value="ECO:0007669"/>
    <property type="project" value="UniProtKB-EC"/>
</dbReference>
<dbReference type="GO" id="GO:0009328">
    <property type="term" value="C:phenylalanine-tRNA ligase complex"/>
    <property type="evidence" value="ECO:0007669"/>
    <property type="project" value="TreeGrafter"/>
</dbReference>
<comment type="subunit">
    <text evidence="4">Tetramer of two alpha and two beta subunits.</text>
</comment>
<comment type="similarity">
    <text evidence="3">Belongs to the phenylalanyl-tRNA synthetase beta subunit family. Type 1 subfamily.</text>
</comment>
<dbReference type="Pfam" id="PF17759">
    <property type="entry name" value="tRNA_synthFbeta"/>
    <property type="match status" value="1"/>
</dbReference>
<evidence type="ECO:0000256" key="14">
    <source>
        <dbReference type="ARBA" id="ARBA00022884"/>
    </source>
</evidence>
<evidence type="ECO:0000259" key="19">
    <source>
        <dbReference type="PROSITE" id="PS51447"/>
    </source>
</evidence>
<evidence type="ECO:0000256" key="1">
    <source>
        <dbReference type="ARBA" id="ARBA00001946"/>
    </source>
</evidence>
<evidence type="ECO:0000256" key="17">
    <source>
        <dbReference type="ARBA" id="ARBA00033189"/>
    </source>
</evidence>
<evidence type="ECO:0000256" key="5">
    <source>
        <dbReference type="ARBA" id="ARBA00012814"/>
    </source>
</evidence>
<evidence type="ECO:0000313" key="21">
    <source>
        <dbReference type="Proteomes" id="UP001291306"/>
    </source>
</evidence>
<protein>
    <recommendedName>
        <fullName evidence="6">Phenylalanine--tRNA ligase beta subunit</fullName>
        <ecNumber evidence="5">6.1.1.20</ecNumber>
    </recommendedName>
    <alternativeName>
        <fullName evidence="17">Phenylalanyl-tRNA synthetase beta subunit</fullName>
    </alternativeName>
</protein>
<keyword evidence="13" id="KW-0460">Magnesium</keyword>
<keyword evidence="11" id="KW-0547">Nucleotide-binding</keyword>
<dbReference type="GO" id="GO:0140096">
    <property type="term" value="F:catalytic activity, acting on a protein"/>
    <property type="evidence" value="ECO:0007669"/>
    <property type="project" value="UniProtKB-ARBA"/>
</dbReference>
<comment type="subcellular location">
    <subcellularLocation>
        <location evidence="2">Cytoplasm</location>
    </subcellularLocation>
</comment>
<dbReference type="Pfam" id="PF03147">
    <property type="entry name" value="FDX-ACB"/>
    <property type="match status" value="1"/>
</dbReference>
<dbReference type="InterPro" id="IPR041616">
    <property type="entry name" value="PheRS_beta_core"/>
</dbReference>
<evidence type="ECO:0000256" key="8">
    <source>
        <dbReference type="ARBA" id="ARBA00022555"/>
    </source>
</evidence>
<feature type="domain" description="FDX-ACB" evidence="19">
    <location>
        <begin position="143"/>
        <end position="236"/>
    </location>
</feature>
<keyword evidence="8" id="KW-0820">tRNA-binding</keyword>
<dbReference type="GO" id="GO:0006432">
    <property type="term" value="P:phenylalanyl-tRNA aminoacylation"/>
    <property type="evidence" value="ECO:0007669"/>
    <property type="project" value="InterPro"/>
</dbReference>
<evidence type="ECO:0000256" key="2">
    <source>
        <dbReference type="ARBA" id="ARBA00004496"/>
    </source>
</evidence>
<sequence>IHSMMESLGRNYSRNNEYARLFEVGKIYIPNEDETVLPTEKNILTIGMYGDCDYLDLKGVVENVIEALGLNKVTFVREAENTSYHPGKTAALMIGKSKAGVLGEVHPDLSENYGVDVNCYLAELDLDILFNNAETTKKYKPLPKFPAVTRDIALLVNDEVLVQEIEDTIKKAGGNLVEKVKLFDIYKGAQIPEGKKSIAYAIAYRDEKKTLTDNDVNKVHDKILRSLEYKLGATLR</sequence>
<keyword evidence="10" id="KW-0479">Metal-binding</keyword>
<evidence type="ECO:0000256" key="3">
    <source>
        <dbReference type="ARBA" id="ARBA00008653"/>
    </source>
</evidence>
<feature type="non-terminal residue" evidence="20">
    <location>
        <position position="236"/>
    </location>
</feature>
<gene>
    <name evidence="20" type="ORF">GNF79_15445</name>
</gene>
<dbReference type="InterPro" id="IPR036690">
    <property type="entry name" value="Fdx_antiC-bd_sf"/>
</dbReference>
<reference evidence="20" key="1">
    <citation type="submission" date="2019-11" db="EMBL/GenBank/DDBJ databases">
        <title>Characterization of Clostridium perfringens isolates from swine manure treated agricultural soils.</title>
        <authorList>
            <person name="Wushke S.T."/>
        </authorList>
    </citation>
    <scope>NUCLEOTIDE SEQUENCE</scope>
    <source>
        <strain evidence="20">X26</strain>
    </source>
</reference>
<evidence type="ECO:0000256" key="15">
    <source>
        <dbReference type="ARBA" id="ARBA00022917"/>
    </source>
</evidence>
<evidence type="ECO:0000256" key="10">
    <source>
        <dbReference type="ARBA" id="ARBA00022723"/>
    </source>
</evidence>
<comment type="caution">
    <text evidence="20">The sequence shown here is derived from an EMBL/GenBank/DDBJ whole genome shotgun (WGS) entry which is preliminary data.</text>
</comment>
<evidence type="ECO:0000256" key="4">
    <source>
        <dbReference type="ARBA" id="ARBA00011209"/>
    </source>
</evidence>
<evidence type="ECO:0000256" key="13">
    <source>
        <dbReference type="ARBA" id="ARBA00022842"/>
    </source>
</evidence>
<dbReference type="FunFam" id="3.30.70.380:FF:000001">
    <property type="entry name" value="Phenylalanine--tRNA ligase beta subunit"/>
    <property type="match status" value="1"/>
</dbReference>
<evidence type="ECO:0000256" key="16">
    <source>
        <dbReference type="ARBA" id="ARBA00023146"/>
    </source>
</evidence>
<dbReference type="SMART" id="SM00896">
    <property type="entry name" value="FDX-ACB"/>
    <property type="match status" value="1"/>
</dbReference>
<dbReference type="SUPFAM" id="SSF54991">
    <property type="entry name" value="Anticodon-binding domain of PheRS"/>
    <property type="match status" value="1"/>
</dbReference>
<keyword evidence="9 20" id="KW-0436">Ligase</keyword>
<dbReference type="PANTHER" id="PTHR10947">
    <property type="entry name" value="PHENYLALANYL-TRNA SYNTHETASE BETA CHAIN AND LEUCINE-RICH REPEAT-CONTAINING PROTEIN 47"/>
    <property type="match status" value="1"/>
</dbReference>
<dbReference type="InterPro" id="IPR045864">
    <property type="entry name" value="aa-tRNA-synth_II/BPL/LPL"/>
</dbReference>
<dbReference type="Gene3D" id="3.30.70.380">
    <property type="entry name" value="Ferrodoxin-fold anticodon-binding domain"/>
    <property type="match status" value="1"/>
</dbReference>
<comment type="catalytic activity">
    <reaction evidence="18">
        <text>tRNA(Phe) + L-phenylalanine + ATP = L-phenylalanyl-tRNA(Phe) + AMP + diphosphate + H(+)</text>
        <dbReference type="Rhea" id="RHEA:19413"/>
        <dbReference type="Rhea" id="RHEA-COMP:9668"/>
        <dbReference type="Rhea" id="RHEA-COMP:9699"/>
        <dbReference type="ChEBI" id="CHEBI:15378"/>
        <dbReference type="ChEBI" id="CHEBI:30616"/>
        <dbReference type="ChEBI" id="CHEBI:33019"/>
        <dbReference type="ChEBI" id="CHEBI:58095"/>
        <dbReference type="ChEBI" id="CHEBI:78442"/>
        <dbReference type="ChEBI" id="CHEBI:78531"/>
        <dbReference type="ChEBI" id="CHEBI:456215"/>
        <dbReference type="EC" id="6.1.1.20"/>
    </reaction>
</comment>
<dbReference type="GO" id="GO:0046872">
    <property type="term" value="F:metal ion binding"/>
    <property type="evidence" value="ECO:0007669"/>
    <property type="project" value="UniProtKB-KW"/>
</dbReference>
<dbReference type="InterPro" id="IPR045060">
    <property type="entry name" value="Phe-tRNA-ligase_IIc_bsu"/>
</dbReference>
<dbReference type="AlphaFoldDB" id="A0AAW9ID03"/>
<dbReference type="GO" id="GO:0016740">
    <property type="term" value="F:transferase activity"/>
    <property type="evidence" value="ECO:0007669"/>
    <property type="project" value="UniProtKB-ARBA"/>
</dbReference>
<evidence type="ECO:0000256" key="7">
    <source>
        <dbReference type="ARBA" id="ARBA00022490"/>
    </source>
</evidence>
<dbReference type="PROSITE" id="PS51447">
    <property type="entry name" value="FDX_ACB"/>
    <property type="match status" value="1"/>
</dbReference>
<name>A0AAW9ID03_CLOPF</name>
<evidence type="ECO:0000256" key="18">
    <source>
        <dbReference type="ARBA" id="ARBA00049255"/>
    </source>
</evidence>
<evidence type="ECO:0000256" key="6">
    <source>
        <dbReference type="ARBA" id="ARBA00017032"/>
    </source>
</evidence>
<keyword evidence="12" id="KW-0067">ATP-binding</keyword>
<accession>A0AAW9ID03</accession>
<feature type="non-terminal residue" evidence="20">
    <location>
        <position position="1"/>
    </location>
</feature>
<keyword evidence="14" id="KW-0694">RNA-binding</keyword>
<dbReference type="GO" id="GO:0000049">
    <property type="term" value="F:tRNA binding"/>
    <property type="evidence" value="ECO:0007669"/>
    <property type="project" value="UniProtKB-KW"/>
</dbReference>
<dbReference type="Proteomes" id="UP001291306">
    <property type="component" value="Unassembled WGS sequence"/>
</dbReference>
<dbReference type="GO" id="GO:0005524">
    <property type="term" value="F:ATP binding"/>
    <property type="evidence" value="ECO:0007669"/>
    <property type="project" value="UniProtKB-KW"/>
</dbReference>
<dbReference type="EC" id="6.1.1.20" evidence="5"/>
<evidence type="ECO:0000256" key="11">
    <source>
        <dbReference type="ARBA" id="ARBA00022741"/>
    </source>
</evidence>
<proteinExistence type="inferred from homology"/>
<evidence type="ECO:0000256" key="12">
    <source>
        <dbReference type="ARBA" id="ARBA00022840"/>
    </source>
</evidence>
<comment type="cofactor">
    <cofactor evidence="1">
        <name>Mg(2+)</name>
        <dbReference type="ChEBI" id="CHEBI:18420"/>
    </cofactor>
</comment>
<evidence type="ECO:0000256" key="9">
    <source>
        <dbReference type="ARBA" id="ARBA00022598"/>
    </source>
</evidence>
<keyword evidence="15" id="KW-0648">Protein biosynthesis</keyword>
<dbReference type="PANTHER" id="PTHR10947:SF0">
    <property type="entry name" value="PHENYLALANINE--TRNA LIGASE BETA SUBUNIT"/>
    <property type="match status" value="1"/>
</dbReference>
<organism evidence="20 21">
    <name type="scientific">Clostridium perfringens</name>
    <dbReference type="NCBI Taxonomy" id="1502"/>
    <lineage>
        <taxon>Bacteria</taxon>
        <taxon>Bacillati</taxon>
        <taxon>Bacillota</taxon>
        <taxon>Clostridia</taxon>
        <taxon>Eubacteriales</taxon>
        <taxon>Clostridiaceae</taxon>
        <taxon>Clostridium</taxon>
    </lineage>
</organism>
<dbReference type="EMBL" id="WNVC01000316">
    <property type="protein sequence ID" value="MDZ5000435.1"/>
    <property type="molecule type" value="Genomic_DNA"/>
</dbReference>
<dbReference type="SUPFAM" id="SSF55681">
    <property type="entry name" value="Class II aaRS and biotin synthetases"/>
    <property type="match status" value="1"/>
</dbReference>
<keyword evidence="7" id="KW-0963">Cytoplasm</keyword>
<evidence type="ECO:0000313" key="20">
    <source>
        <dbReference type="EMBL" id="MDZ5000435.1"/>
    </source>
</evidence>
<dbReference type="InterPro" id="IPR005121">
    <property type="entry name" value="Fdx_antiC-bd"/>
</dbReference>
<dbReference type="Gene3D" id="3.30.930.10">
    <property type="entry name" value="Bira Bifunctional Protein, Domain 2"/>
    <property type="match status" value="1"/>
</dbReference>